<proteinExistence type="predicted"/>
<sequence length="93" mass="9519">MGVLIAAQFGAGMLEFTPARKGLLSSASCRGDRLTVVCAYTPNISSEYSACLESLGGVLEGAPVGDSIVLLGDFNAHVGNDSETWGVVIGRNG</sequence>
<organism evidence="1 2">
    <name type="scientific">Pangasianodon gigas</name>
    <name type="common">Mekong giant catfish</name>
    <name type="synonym">Pangasius gigas</name>
    <dbReference type="NCBI Taxonomy" id="30993"/>
    <lineage>
        <taxon>Eukaryota</taxon>
        <taxon>Metazoa</taxon>
        <taxon>Chordata</taxon>
        <taxon>Craniata</taxon>
        <taxon>Vertebrata</taxon>
        <taxon>Euteleostomi</taxon>
        <taxon>Actinopterygii</taxon>
        <taxon>Neopterygii</taxon>
        <taxon>Teleostei</taxon>
        <taxon>Ostariophysi</taxon>
        <taxon>Siluriformes</taxon>
        <taxon>Pangasiidae</taxon>
        <taxon>Pangasianodon</taxon>
    </lineage>
</organism>
<dbReference type="Proteomes" id="UP000829447">
    <property type="component" value="Linkage Group LG16"/>
</dbReference>
<comment type="caution">
    <text evidence="1">The sequence shown here is derived from an EMBL/GenBank/DDBJ whole genome shotgun (WGS) entry which is preliminary data.</text>
</comment>
<keyword evidence="2" id="KW-1185">Reference proteome</keyword>
<feature type="non-terminal residue" evidence="1">
    <location>
        <position position="93"/>
    </location>
</feature>
<accession>A0ACC5X953</accession>
<gene>
    <name evidence="1" type="ORF">PGIGA_G00075670</name>
</gene>
<name>A0ACC5X953_PANGG</name>
<evidence type="ECO:0000313" key="1">
    <source>
        <dbReference type="EMBL" id="MCI4387573.1"/>
    </source>
</evidence>
<reference evidence="1 2" key="1">
    <citation type="journal article" date="2022" name="bioRxiv">
        <title>An ancient truncated duplication of the anti-Mullerian hormone receptor type 2 gene is a potential conserved master sex determinant in the Pangasiidae catfish family.</title>
        <authorList>
            <person name="Wen M."/>
            <person name="Pan Q."/>
            <person name="Jouanno E."/>
            <person name="Montfort J."/>
            <person name="Zahm M."/>
            <person name="Cabau C."/>
            <person name="Klopp C."/>
            <person name="Iampietro C."/>
            <person name="Roques C."/>
            <person name="Bouchez O."/>
            <person name="Castinel A."/>
            <person name="Donnadieu C."/>
            <person name="Parrinello H."/>
            <person name="Poncet C."/>
            <person name="Belmonte E."/>
            <person name="Gautier V."/>
            <person name="Avarre J.-C."/>
            <person name="Dugue R."/>
            <person name="Gustiano R."/>
            <person name="Ha T.T.T."/>
            <person name="Campet M."/>
            <person name="Sriphairoj K."/>
            <person name="Ribolli J."/>
            <person name="de Almeida F.L."/>
            <person name="Desvignes T."/>
            <person name="Postlethwait J.H."/>
            <person name="Bucao C.F."/>
            <person name="Robinson-Rechavi M."/>
            <person name="Bobe J."/>
            <person name="Herpin A."/>
            <person name="Guiguen Y."/>
        </authorList>
    </citation>
    <scope>NUCLEOTIDE SEQUENCE [LARGE SCALE GENOMIC DNA]</scope>
    <source>
        <strain evidence="1">YG-Dec2019</strain>
    </source>
</reference>
<evidence type="ECO:0000313" key="2">
    <source>
        <dbReference type="Proteomes" id="UP000829447"/>
    </source>
</evidence>
<dbReference type="EMBL" id="CM040469">
    <property type="protein sequence ID" value="MCI4387573.1"/>
    <property type="molecule type" value="Genomic_DNA"/>
</dbReference>
<protein>
    <submittedName>
        <fullName evidence="1">Uncharacterized protein</fullName>
    </submittedName>
</protein>